<dbReference type="AlphaFoldDB" id="A0A432MKS2"/>
<dbReference type="CDD" id="cd00110">
    <property type="entry name" value="LamG"/>
    <property type="match status" value="1"/>
</dbReference>
<comment type="caution">
    <text evidence="7">The sequence shown here is derived from an EMBL/GenBank/DDBJ whole genome shotgun (WGS) entry which is preliminary data.</text>
</comment>
<dbReference type="Pfam" id="PF20601">
    <property type="entry name" value="DUF6797"/>
    <property type="match status" value="1"/>
</dbReference>
<dbReference type="GO" id="GO:0046872">
    <property type="term" value="F:metal ion binding"/>
    <property type="evidence" value="ECO:0007669"/>
    <property type="project" value="UniProtKB-KW"/>
</dbReference>
<dbReference type="InterPro" id="IPR009056">
    <property type="entry name" value="Cyt_c-like_dom"/>
</dbReference>
<dbReference type="InterPro" id="IPR001791">
    <property type="entry name" value="Laminin_G"/>
</dbReference>
<dbReference type="Pfam" id="PF13385">
    <property type="entry name" value="Laminin_G_3"/>
    <property type="match status" value="1"/>
</dbReference>
<dbReference type="PANTHER" id="PTHR33546:SF1">
    <property type="entry name" value="LARGE, MULTIFUNCTIONAL SECRETED PROTEIN"/>
    <property type="match status" value="1"/>
</dbReference>
<dbReference type="InterPro" id="IPR011042">
    <property type="entry name" value="6-blade_b-propeller_TolB-like"/>
</dbReference>
<evidence type="ECO:0000256" key="1">
    <source>
        <dbReference type="ARBA" id="ARBA00022617"/>
    </source>
</evidence>
<protein>
    <submittedName>
        <fullName evidence="7">Heme-binding protein</fullName>
    </submittedName>
</protein>
<dbReference type="InterPro" id="IPR013320">
    <property type="entry name" value="ConA-like_dom_sf"/>
</dbReference>
<dbReference type="InterPro" id="IPR036909">
    <property type="entry name" value="Cyt_c-like_dom_sf"/>
</dbReference>
<dbReference type="Gene3D" id="2.60.120.200">
    <property type="match status" value="1"/>
</dbReference>
<evidence type="ECO:0000259" key="6">
    <source>
        <dbReference type="PROSITE" id="PS51007"/>
    </source>
</evidence>
<dbReference type="SUPFAM" id="SSF63829">
    <property type="entry name" value="Calcium-dependent phosphotriesterase"/>
    <property type="match status" value="1"/>
</dbReference>
<evidence type="ECO:0000256" key="2">
    <source>
        <dbReference type="ARBA" id="ARBA00022723"/>
    </source>
</evidence>
<dbReference type="Pfam" id="PF13442">
    <property type="entry name" value="Cytochrome_CBB3"/>
    <property type="match status" value="1"/>
</dbReference>
<keyword evidence="2 4" id="KW-0479">Metal-binding</keyword>
<dbReference type="Proteomes" id="UP000280296">
    <property type="component" value="Unassembled WGS sequence"/>
</dbReference>
<organism evidence="7 8">
    <name type="scientific">Tautonia sociabilis</name>
    <dbReference type="NCBI Taxonomy" id="2080755"/>
    <lineage>
        <taxon>Bacteria</taxon>
        <taxon>Pseudomonadati</taxon>
        <taxon>Planctomycetota</taxon>
        <taxon>Planctomycetia</taxon>
        <taxon>Isosphaerales</taxon>
        <taxon>Isosphaeraceae</taxon>
        <taxon>Tautonia</taxon>
    </lineage>
</organism>
<evidence type="ECO:0000256" key="3">
    <source>
        <dbReference type="ARBA" id="ARBA00023004"/>
    </source>
</evidence>
<dbReference type="PROSITE" id="PS51007">
    <property type="entry name" value="CYTC"/>
    <property type="match status" value="1"/>
</dbReference>
<reference evidence="7 8" key="1">
    <citation type="submission" date="2018-12" db="EMBL/GenBank/DDBJ databases">
        <authorList>
            <person name="Toschakov S.V."/>
        </authorList>
    </citation>
    <scope>NUCLEOTIDE SEQUENCE [LARGE SCALE GENOMIC DNA]</scope>
    <source>
        <strain evidence="7 8">GM2012</strain>
    </source>
</reference>
<keyword evidence="1 4" id="KW-0349">Heme</keyword>
<evidence type="ECO:0000313" key="8">
    <source>
        <dbReference type="Proteomes" id="UP000280296"/>
    </source>
</evidence>
<dbReference type="SUPFAM" id="SSF49899">
    <property type="entry name" value="Concanavalin A-like lectins/glucanases"/>
    <property type="match status" value="1"/>
</dbReference>
<feature type="domain" description="Cytochrome c" evidence="6">
    <location>
        <begin position="116"/>
        <end position="195"/>
    </location>
</feature>
<evidence type="ECO:0000313" key="7">
    <source>
        <dbReference type="EMBL" id="RUL87859.1"/>
    </source>
</evidence>
<dbReference type="PANTHER" id="PTHR33546">
    <property type="entry name" value="LARGE, MULTIFUNCTIONAL SECRETED PROTEIN-RELATED"/>
    <property type="match status" value="1"/>
</dbReference>
<dbReference type="Gene3D" id="1.10.760.10">
    <property type="entry name" value="Cytochrome c-like domain"/>
    <property type="match status" value="1"/>
</dbReference>
<dbReference type="OrthoDB" id="219211at2"/>
<gene>
    <name evidence="7" type="ORF">TsocGM_10005</name>
</gene>
<dbReference type="GO" id="GO:0009055">
    <property type="term" value="F:electron transfer activity"/>
    <property type="evidence" value="ECO:0007669"/>
    <property type="project" value="InterPro"/>
</dbReference>
<name>A0A432MKS2_9BACT</name>
<evidence type="ECO:0000256" key="4">
    <source>
        <dbReference type="PROSITE-ProRule" id="PRU00433"/>
    </source>
</evidence>
<dbReference type="SUPFAM" id="SSF46626">
    <property type="entry name" value="Cytochrome c"/>
    <property type="match status" value="1"/>
</dbReference>
<accession>A0A432MKS2</accession>
<dbReference type="EMBL" id="RYZH01000016">
    <property type="protein sequence ID" value="RUL87859.1"/>
    <property type="molecule type" value="Genomic_DNA"/>
</dbReference>
<feature type="compositionally biased region" description="Basic and acidic residues" evidence="5">
    <location>
        <begin position="621"/>
        <end position="632"/>
    </location>
</feature>
<sequence>MATRDGRVLTGLLAEETPDRIVLRDAQGEEITVPLAEIEERRRGESSLMPDGLVETLASPQEFLDLARYVIEVAEGGPDRARELEPDPAAIAALRALPEYEARVDHAALIAEWDVESLERGRAIYERVCANCHGTLDREGSLPTSPRFASAEFKNGADPLGLYRTLTRGFGRMMPQSWMVPRQKYDVIHYLREAYLREHNPTRYVEVDAAYLAGLPEGDTRGPEPPSIEPWVAMDYGPVMMHTIEVGRDGSNIAAKGIAVRLDPGPGGISRGHHWVVYEHDTLRLAGAWSGSGFLDWNGIQFNGRHGVHPRVVGRVEAANPTGPGWAGPEALGFDDPRPLARDGRPYGPLPRDWARYRGLALHGSQAILSYDVGRVPVLETPGLVETALGPVITRSFELGPRPDDLLLQVAHLSGRDVRLRPVEGHPSAVMLGPEEAEPPGGLLFDGASSVEMGEAPELDVSAGDRTIAARIRTTEGGTIFASAPGEGNWAPGSQALFVRGGRLVFDIGWEGAVASNREVDDGRWHDIALTYENDSGRVRLFIDGNPDAEGRLRAPERPEPGGRVVRLGFASPDFPGPDPYFRGRIESVLVFGRVLGDEEIRRLPSSPSPGPVLADWRPDQAEAKAEGDAVPDRTGSGLDGVVRLGPASLERADRVVAGWEHSGGEGLEWVEAASGDLRLRIPAGPEPLRFVLWFAGPSREVDPLALADSVRIGPPGDLRSLTDGGPRRWPEEIVTRAEAGEDDGPFAVDVLTPPDANPWNAQVRCSGLDFLPGGDSAVLCCWDGDIWRVDGLSDASGELRWRRIASGLFQPLGIKLIGGEIYVTCRDQIAILRDRDGDGEVDFYESFNSDHQVTEHFHEFATGLDTDDEGNLYYAKAGRHAAEALVPHHGTLLRVSPDGSRTEIVATGFRAPNGVLVNPDGTFFLTDQEGHWTPKNRINWVREGRFYGYM</sequence>
<keyword evidence="3 4" id="KW-0408">Iron</keyword>
<proteinExistence type="predicted"/>
<feature type="region of interest" description="Disordered" evidence="5">
    <location>
        <begin position="321"/>
        <end position="340"/>
    </location>
</feature>
<dbReference type="Gene3D" id="2.120.10.30">
    <property type="entry name" value="TolB, C-terminal domain"/>
    <property type="match status" value="1"/>
</dbReference>
<dbReference type="GO" id="GO:0020037">
    <property type="term" value="F:heme binding"/>
    <property type="evidence" value="ECO:0007669"/>
    <property type="project" value="InterPro"/>
</dbReference>
<evidence type="ECO:0000256" key="5">
    <source>
        <dbReference type="SAM" id="MobiDB-lite"/>
    </source>
</evidence>
<dbReference type="InterPro" id="IPR046476">
    <property type="entry name" value="DUF6797"/>
</dbReference>
<keyword evidence="8" id="KW-1185">Reference proteome</keyword>
<reference evidence="7 8" key="2">
    <citation type="submission" date="2019-01" db="EMBL/GenBank/DDBJ databases">
        <title>Tautonia sociabilis, a novel thermotolerant planctomycete of Isosphaeraceae family, isolated from a 4000 m deep subterranean habitat.</title>
        <authorList>
            <person name="Kovaleva O.L."/>
            <person name="Elcheninov A.G."/>
            <person name="Van Heerden E."/>
            <person name="Toshchakov S.V."/>
            <person name="Novikov A."/>
            <person name="Bonch-Osmolovskaya E.A."/>
            <person name="Kublanov I.V."/>
        </authorList>
    </citation>
    <scope>NUCLEOTIDE SEQUENCE [LARGE SCALE GENOMIC DNA]</scope>
    <source>
        <strain evidence="7 8">GM2012</strain>
    </source>
</reference>
<feature type="region of interest" description="Disordered" evidence="5">
    <location>
        <begin position="621"/>
        <end position="642"/>
    </location>
</feature>